<feature type="transmembrane region" description="Helical" evidence="2">
    <location>
        <begin position="286"/>
        <end position="310"/>
    </location>
</feature>
<proteinExistence type="predicted"/>
<protein>
    <submittedName>
        <fullName evidence="3">Uncharacterized protein</fullName>
    </submittedName>
</protein>
<organism evidence="3 4">
    <name type="scientific">Reticulomyxa filosa</name>
    <dbReference type="NCBI Taxonomy" id="46433"/>
    <lineage>
        <taxon>Eukaryota</taxon>
        <taxon>Sar</taxon>
        <taxon>Rhizaria</taxon>
        <taxon>Retaria</taxon>
        <taxon>Foraminifera</taxon>
        <taxon>Monothalamids</taxon>
        <taxon>Reticulomyxidae</taxon>
        <taxon>Reticulomyxa</taxon>
    </lineage>
</organism>
<dbReference type="AlphaFoldDB" id="X6LCP6"/>
<comment type="caution">
    <text evidence="3">The sequence shown here is derived from an EMBL/GenBank/DDBJ whole genome shotgun (WGS) entry which is preliminary data.</text>
</comment>
<evidence type="ECO:0000313" key="4">
    <source>
        <dbReference type="Proteomes" id="UP000023152"/>
    </source>
</evidence>
<keyword evidence="4" id="KW-1185">Reference proteome</keyword>
<dbReference type="EMBL" id="ASPP01046500">
    <property type="protein sequence ID" value="ETN98509.1"/>
    <property type="molecule type" value="Genomic_DNA"/>
</dbReference>
<keyword evidence="2" id="KW-0472">Membrane</keyword>
<sequence>MYMCDLIGNGEFSPPGLKFLPQNGNDWGENGDGSFANSGLLTGRSPSKPKPKKSGEDVNDDCKVKKESRLYIDRGESSVHCIQQADIQLAKELGQVANQNIELHELFSYIPSQSPEKFVEELFANTTNVRCKKNKYYCTNYFTPFLRHLFEVSIKHVFFKKKTIYQSDIRYYLTYLRLLSHLVANGYFGKFVPKLLLFFSFLKKLRGGITFFKKKKQPDRSNIPIKKKKKKEGIAKSGSQTIPIVFDSCFNEKRKNEFVLALKRYVNEACDETEQRVSEPITREDFVRLCTVLHFFFIFFICTYFFFFGIRNKIYDTRD</sequence>
<reference evidence="3 4" key="1">
    <citation type="journal article" date="2013" name="Curr. Biol.">
        <title>The Genome of the Foraminiferan Reticulomyxa filosa.</title>
        <authorList>
            <person name="Glockner G."/>
            <person name="Hulsmann N."/>
            <person name="Schleicher M."/>
            <person name="Noegel A.A."/>
            <person name="Eichinger L."/>
            <person name="Gallinger C."/>
            <person name="Pawlowski J."/>
            <person name="Sierra R."/>
            <person name="Euteneuer U."/>
            <person name="Pillet L."/>
            <person name="Moustafa A."/>
            <person name="Platzer M."/>
            <person name="Groth M."/>
            <person name="Szafranski K."/>
            <person name="Schliwa M."/>
        </authorList>
    </citation>
    <scope>NUCLEOTIDE SEQUENCE [LARGE SCALE GENOMIC DNA]</scope>
</reference>
<name>X6LCP6_RETFI</name>
<accession>X6LCP6</accession>
<feature type="region of interest" description="Disordered" evidence="1">
    <location>
        <begin position="20"/>
        <end position="59"/>
    </location>
</feature>
<keyword evidence="2" id="KW-0812">Transmembrane</keyword>
<keyword evidence="2" id="KW-1133">Transmembrane helix</keyword>
<gene>
    <name evidence="3" type="ORF">RFI_38985</name>
</gene>
<evidence type="ECO:0000313" key="3">
    <source>
        <dbReference type="EMBL" id="ETN98509.1"/>
    </source>
</evidence>
<dbReference type="Proteomes" id="UP000023152">
    <property type="component" value="Unassembled WGS sequence"/>
</dbReference>
<evidence type="ECO:0000256" key="1">
    <source>
        <dbReference type="SAM" id="MobiDB-lite"/>
    </source>
</evidence>
<evidence type="ECO:0000256" key="2">
    <source>
        <dbReference type="SAM" id="Phobius"/>
    </source>
</evidence>